<dbReference type="OrthoDB" id="9812729at2"/>
<dbReference type="PANTHER" id="PTHR34351">
    <property type="entry name" value="SLR1927 PROTEIN-RELATED"/>
    <property type="match status" value="1"/>
</dbReference>
<dbReference type="PANTHER" id="PTHR34351:SF1">
    <property type="entry name" value="SLR1927 PROTEIN"/>
    <property type="match status" value="1"/>
</dbReference>
<accession>A0A1I0YSQ6</accession>
<feature type="domain" description="DUF58" evidence="3">
    <location>
        <begin position="199"/>
        <end position="312"/>
    </location>
</feature>
<evidence type="ECO:0000313" key="5">
    <source>
        <dbReference type="Proteomes" id="UP000199012"/>
    </source>
</evidence>
<dbReference type="STRING" id="988821.SAMN05421867_108148"/>
<dbReference type="Proteomes" id="UP000199012">
    <property type="component" value="Unassembled WGS sequence"/>
</dbReference>
<evidence type="ECO:0000256" key="1">
    <source>
        <dbReference type="SAM" id="MobiDB-lite"/>
    </source>
</evidence>
<feature type="compositionally biased region" description="Basic and acidic residues" evidence="1">
    <location>
        <begin position="379"/>
        <end position="411"/>
    </location>
</feature>
<dbReference type="RefSeq" id="WP_090032934.1">
    <property type="nucleotide sequence ID" value="NZ_BONM01000001.1"/>
</dbReference>
<name>A0A1I0YSQ6_9CELL</name>
<protein>
    <recommendedName>
        <fullName evidence="3">DUF58 domain-containing protein</fullName>
    </recommendedName>
</protein>
<keyword evidence="2" id="KW-0812">Transmembrane</keyword>
<reference evidence="4 5" key="1">
    <citation type="submission" date="2016-10" db="EMBL/GenBank/DDBJ databases">
        <authorList>
            <person name="de Groot N.N."/>
        </authorList>
    </citation>
    <scope>NUCLEOTIDE SEQUENCE [LARGE SCALE GENOMIC DNA]</scope>
    <source>
        <strain evidence="4 5">CGMCC 4.6945</strain>
    </source>
</reference>
<organism evidence="4 5">
    <name type="scientific">Cellulomonas marina</name>
    <dbReference type="NCBI Taxonomy" id="988821"/>
    <lineage>
        <taxon>Bacteria</taxon>
        <taxon>Bacillati</taxon>
        <taxon>Actinomycetota</taxon>
        <taxon>Actinomycetes</taxon>
        <taxon>Micrococcales</taxon>
        <taxon>Cellulomonadaceae</taxon>
        <taxon>Cellulomonas</taxon>
    </lineage>
</organism>
<dbReference type="InterPro" id="IPR002881">
    <property type="entry name" value="DUF58"/>
</dbReference>
<dbReference type="AlphaFoldDB" id="A0A1I0YSQ6"/>
<keyword evidence="2" id="KW-1133">Transmembrane helix</keyword>
<feature type="region of interest" description="Disordered" evidence="1">
    <location>
        <begin position="375"/>
        <end position="420"/>
    </location>
</feature>
<evidence type="ECO:0000313" key="4">
    <source>
        <dbReference type="EMBL" id="SFB16334.1"/>
    </source>
</evidence>
<feature type="compositionally biased region" description="Low complexity" evidence="1">
    <location>
        <begin position="311"/>
        <end position="325"/>
    </location>
</feature>
<sequence length="441" mass="45674">MTSTAPTVRVTPAGALALVVVPAAAVVHRVLGWAEAGALAAGLGLVLAVAALGVLGRAPYAVTLSLGDARAVVGGRAVGAVRVRNRSRRRTLPHRLRLAAGSGPGAELAVPALPPGEGWEELLVVPAPRRGRVVVGPVAAERGETLGLVRRTVRYAPAVEVLVHPRTLDLPAGRAGLLRDLEGVADRASADLSQSFHALREYVAGDDRRAIHWRSSARLGTLLVRQDEDVRRTRVLLLLAEDPALWADADEVETGVSVLASLALQAMAEGREVAVLAGDERLPTTTRTALLDACARFEAPVPPAGDRRDVAPPTAGGADDPADAGPLDAVARRARRHGGGAALVVVVTGSTAAPHALVRAAHAAPAGARAVVLTCGDGQRPDGQRPDEQRADEQRPDEQRADEQRPDDERPAAPTHAVGHRAVLRVAALADLPAATRAGAA</sequence>
<dbReference type="EMBL" id="FOKA01000008">
    <property type="protein sequence ID" value="SFB16334.1"/>
    <property type="molecule type" value="Genomic_DNA"/>
</dbReference>
<keyword evidence="5" id="KW-1185">Reference proteome</keyword>
<evidence type="ECO:0000259" key="3">
    <source>
        <dbReference type="Pfam" id="PF01882"/>
    </source>
</evidence>
<evidence type="ECO:0000256" key="2">
    <source>
        <dbReference type="SAM" id="Phobius"/>
    </source>
</evidence>
<dbReference type="Pfam" id="PF01882">
    <property type="entry name" value="DUF58"/>
    <property type="match status" value="1"/>
</dbReference>
<gene>
    <name evidence="4" type="ORF">SAMN05421867_108148</name>
</gene>
<proteinExistence type="predicted"/>
<feature type="region of interest" description="Disordered" evidence="1">
    <location>
        <begin position="300"/>
        <end position="325"/>
    </location>
</feature>
<feature type="transmembrane region" description="Helical" evidence="2">
    <location>
        <begin position="35"/>
        <end position="55"/>
    </location>
</feature>
<keyword evidence="2" id="KW-0472">Membrane</keyword>